<comment type="caution">
    <text evidence="2">The sequence shown here is derived from an EMBL/GenBank/DDBJ whole genome shotgun (WGS) entry which is preliminary data.</text>
</comment>
<dbReference type="Proteomes" id="UP000520814">
    <property type="component" value="Unassembled WGS sequence"/>
</dbReference>
<dbReference type="InterPro" id="IPR041916">
    <property type="entry name" value="Anti_sigma_zinc_sf"/>
</dbReference>
<accession>A0A7W9W5W6</accession>
<evidence type="ECO:0000259" key="1">
    <source>
        <dbReference type="Pfam" id="PF13490"/>
    </source>
</evidence>
<evidence type="ECO:0000313" key="3">
    <source>
        <dbReference type="Proteomes" id="UP000520814"/>
    </source>
</evidence>
<dbReference type="RefSeq" id="WP_184193101.1">
    <property type="nucleotide sequence ID" value="NZ_JACHGW010000001.1"/>
</dbReference>
<gene>
    <name evidence="2" type="ORF">HNQ39_001263</name>
</gene>
<evidence type="ECO:0000313" key="2">
    <source>
        <dbReference type="EMBL" id="MBB6049501.1"/>
    </source>
</evidence>
<dbReference type="InterPro" id="IPR027383">
    <property type="entry name" value="Znf_put"/>
</dbReference>
<sequence>MRCSPVLVGALADGELRGWRAWRVRRHLAHCPACQQELTALEGLNQTLGQVSPLPARQPIPRPIGTVRPTLAALALACTAAALVVRLQVPLEAELPQETPRPVAVPVRPSPPSPRQVALVPPHAVVSKMPSSAPRHVRRKRYRRPIAVAKATPPPKPETEQIIVIATVMPPPEPVTVVLDNNDDDGGTIHIESTIPAAYVVAMQKEQN</sequence>
<organism evidence="2 3">
    <name type="scientific">Armatimonas rosea</name>
    <dbReference type="NCBI Taxonomy" id="685828"/>
    <lineage>
        <taxon>Bacteria</taxon>
        <taxon>Bacillati</taxon>
        <taxon>Armatimonadota</taxon>
        <taxon>Armatimonadia</taxon>
        <taxon>Armatimonadales</taxon>
        <taxon>Armatimonadaceae</taxon>
        <taxon>Armatimonas</taxon>
    </lineage>
</organism>
<protein>
    <submittedName>
        <fullName evidence="2">Anti-sigma factor RsiW</fullName>
    </submittedName>
</protein>
<dbReference type="Gene3D" id="1.10.10.1320">
    <property type="entry name" value="Anti-sigma factor, zinc-finger domain"/>
    <property type="match status" value="1"/>
</dbReference>
<dbReference type="EMBL" id="JACHGW010000001">
    <property type="protein sequence ID" value="MBB6049501.1"/>
    <property type="molecule type" value="Genomic_DNA"/>
</dbReference>
<name>A0A7W9W5W6_ARMRO</name>
<proteinExistence type="predicted"/>
<dbReference type="Pfam" id="PF13490">
    <property type="entry name" value="zf-HC2"/>
    <property type="match status" value="1"/>
</dbReference>
<feature type="domain" description="Putative zinc-finger" evidence="1">
    <location>
        <begin position="7"/>
        <end position="35"/>
    </location>
</feature>
<dbReference type="AlphaFoldDB" id="A0A7W9W5W6"/>
<reference evidence="2 3" key="1">
    <citation type="submission" date="2020-08" db="EMBL/GenBank/DDBJ databases">
        <title>Genomic Encyclopedia of Type Strains, Phase IV (KMG-IV): sequencing the most valuable type-strain genomes for metagenomic binning, comparative biology and taxonomic classification.</title>
        <authorList>
            <person name="Goeker M."/>
        </authorList>
    </citation>
    <scope>NUCLEOTIDE SEQUENCE [LARGE SCALE GENOMIC DNA]</scope>
    <source>
        <strain evidence="2 3">DSM 23562</strain>
    </source>
</reference>
<keyword evidence="3" id="KW-1185">Reference proteome</keyword>